<feature type="compositionally biased region" description="Low complexity" evidence="1">
    <location>
        <begin position="277"/>
        <end position="292"/>
    </location>
</feature>
<feature type="region of interest" description="Disordered" evidence="1">
    <location>
        <begin position="273"/>
        <end position="297"/>
    </location>
</feature>
<reference evidence="3" key="1">
    <citation type="submission" date="2017-03" db="EMBL/GenBank/DDBJ databases">
        <title>Phytopthora megakarya and P. palmivora, two closely related causual agents of cacao black pod achieved similar genome size and gene model numbers by different mechanisms.</title>
        <authorList>
            <person name="Ali S."/>
            <person name="Shao J."/>
            <person name="Larry D.J."/>
            <person name="Kronmiller B."/>
            <person name="Shen D."/>
            <person name="Strem M.D."/>
            <person name="Melnick R.L."/>
            <person name="Guiltinan M.J."/>
            <person name="Tyler B.M."/>
            <person name="Meinhardt L.W."/>
            <person name="Bailey B.A."/>
        </authorList>
    </citation>
    <scope>NUCLEOTIDE SEQUENCE [LARGE SCALE GENOMIC DNA]</scope>
    <source>
        <strain evidence="3">zdho120</strain>
    </source>
</reference>
<evidence type="ECO:0008006" key="4">
    <source>
        <dbReference type="Google" id="ProtNLM"/>
    </source>
</evidence>
<evidence type="ECO:0000313" key="3">
    <source>
        <dbReference type="Proteomes" id="UP000198211"/>
    </source>
</evidence>
<gene>
    <name evidence="2" type="ORF">PHMEG_0006663</name>
</gene>
<dbReference type="AlphaFoldDB" id="A0A225WNE1"/>
<comment type="caution">
    <text evidence="2">The sequence shown here is derived from an EMBL/GenBank/DDBJ whole genome shotgun (WGS) entry which is preliminary data.</text>
</comment>
<sequence>MHVKRYWNGARALKMYVRDLDQKDWDEYAERLTFAINSAHDRIRGGTPHYLIDAGGYTASRMYQMARSRHATVTLSSPTALSTAPGANQCQIEGSYCRSDQPTDRGWISHRVKEGYARKLAHLWHGPFRVAEKVNEFSIKLEIAGTEYQIFPVVHVPQLKLVKDFPDRTSRWTNRIASTSMRSCFRRTARSPISEPTIKRISDVRSGKKTRFGRIYREFLVHWDMTTDLGRRSRPHQRSNTDAFLRERASRNRFNTTTNTVPSAAAKQVRAIQIQADDSGSDSGSDESGGSDSHIDSHRRIFLATNEDVTPKVEKRLRISSHDFRTAIIAIKITTGSPTVMASAAHRCSLVNPAITWIVVAGGVLRAQSAAKEDIRRSTASSCVADVENSMTWKNPIEVFYHQIRQWFNPTKHMNMLHEAAEKILN</sequence>
<dbReference type="Proteomes" id="UP000198211">
    <property type="component" value="Unassembled WGS sequence"/>
</dbReference>
<evidence type="ECO:0000256" key="1">
    <source>
        <dbReference type="SAM" id="MobiDB-lite"/>
    </source>
</evidence>
<organism evidence="2 3">
    <name type="scientific">Phytophthora megakarya</name>
    <dbReference type="NCBI Taxonomy" id="4795"/>
    <lineage>
        <taxon>Eukaryota</taxon>
        <taxon>Sar</taxon>
        <taxon>Stramenopiles</taxon>
        <taxon>Oomycota</taxon>
        <taxon>Peronosporomycetes</taxon>
        <taxon>Peronosporales</taxon>
        <taxon>Peronosporaceae</taxon>
        <taxon>Phytophthora</taxon>
    </lineage>
</organism>
<feature type="region of interest" description="Disordered" evidence="1">
    <location>
        <begin position="230"/>
        <end position="250"/>
    </location>
</feature>
<evidence type="ECO:0000313" key="2">
    <source>
        <dbReference type="EMBL" id="OWZ19142.1"/>
    </source>
</evidence>
<protein>
    <recommendedName>
        <fullName evidence="4">Reverse transcriptase</fullName>
    </recommendedName>
</protein>
<keyword evidence="3" id="KW-1185">Reference proteome</keyword>
<dbReference type="EMBL" id="NBNE01000483">
    <property type="protein sequence ID" value="OWZ19142.1"/>
    <property type="molecule type" value="Genomic_DNA"/>
</dbReference>
<dbReference type="OrthoDB" id="101303at2759"/>
<accession>A0A225WNE1</accession>
<proteinExistence type="predicted"/>
<name>A0A225WNE1_9STRA</name>